<reference evidence="2 3" key="1">
    <citation type="submission" date="2015-03" db="EMBL/GenBank/DDBJ databases">
        <title>Genome assembly of Sandaracinus amylolyticus DSM 53668.</title>
        <authorList>
            <person name="Sharma G."/>
            <person name="Subramanian S."/>
        </authorList>
    </citation>
    <scope>NUCLEOTIDE SEQUENCE [LARGE SCALE GENOMIC DNA]</scope>
    <source>
        <strain evidence="2 3">DSM 53668</strain>
    </source>
</reference>
<dbReference type="InterPro" id="IPR000086">
    <property type="entry name" value="NUDIX_hydrolase_dom"/>
</dbReference>
<protein>
    <submittedName>
        <fullName evidence="2">FAD pyrophosphatase</fullName>
    </submittedName>
</protein>
<keyword evidence="3" id="KW-1185">Reference proteome</keyword>
<dbReference type="PANTHER" id="PTHR43222">
    <property type="entry name" value="NUDIX HYDROLASE 23"/>
    <property type="match status" value="1"/>
</dbReference>
<dbReference type="Pfam" id="PF14803">
    <property type="entry name" value="Zn_ribbon_Nudix"/>
    <property type="match status" value="1"/>
</dbReference>
<dbReference type="PANTHER" id="PTHR43222:SF2">
    <property type="entry name" value="NUDIX HYDROLASE 23, CHLOROPLASTIC"/>
    <property type="match status" value="1"/>
</dbReference>
<dbReference type="Gene3D" id="3.90.79.10">
    <property type="entry name" value="Nucleoside Triphosphate Pyrophosphohydrolase"/>
    <property type="match status" value="1"/>
</dbReference>
<name>A0A0F6SD67_9BACT</name>
<dbReference type="PROSITE" id="PS51462">
    <property type="entry name" value="NUDIX"/>
    <property type="match status" value="1"/>
</dbReference>
<dbReference type="RefSeq" id="WP_053230406.1">
    <property type="nucleotide sequence ID" value="NZ_CP011125.1"/>
</dbReference>
<dbReference type="STRING" id="927083.DB32_000062"/>
<dbReference type="Pfam" id="PF00293">
    <property type="entry name" value="NUDIX"/>
    <property type="match status" value="1"/>
</dbReference>
<dbReference type="SUPFAM" id="SSF55811">
    <property type="entry name" value="Nudix"/>
    <property type="match status" value="1"/>
</dbReference>
<dbReference type="CDD" id="cd04511">
    <property type="entry name" value="NUDIX_Hydrolase"/>
    <property type="match status" value="1"/>
</dbReference>
<evidence type="ECO:0000313" key="3">
    <source>
        <dbReference type="Proteomes" id="UP000034883"/>
    </source>
</evidence>
<evidence type="ECO:0000259" key="1">
    <source>
        <dbReference type="PROSITE" id="PS51462"/>
    </source>
</evidence>
<sequence length="182" mass="20219">MKLPITRGPRERRVPEGDDKPRLVCPECSYVAYENPKIVVGSVVTSDDGRVLLVRRAIEPRRGFWTLPAGYLELGESPEHGAMREAREEACAEIALDGLLAVYSITHISQVQLFYRARMVREECAPGIESLEVRLFAWDEIPWAELAFPTVHWALGHFDAARGRALGQPFGNVEGGPPDPVG</sequence>
<dbReference type="EMBL" id="CP011125">
    <property type="protein sequence ID" value="AKF02914.1"/>
    <property type="molecule type" value="Genomic_DNA"/>
</dbReference>
<accession>A0A0F6SD67</accession>
<gene>
    <name evidence="2" type="ORF">DB32_000062</name>
</gene>
<organism evidence="2 3">
    <name type="scientific">Sandaracinus amylolyticus</name>
    <dbReference type="NCBI Taxonomy" id="927083"/>
    <lineage>
        <taxon>Bacteria</taxon>
        <taxon>Pseudomonadati</taxon>
        <taxon>Myxococcota</taxon>
        <taxon>Polyangia</taxon>
        <taxon>Polyangiales</taxon>
        <taxon>Sandaracinaceae</taxon>
        <taxon>Sandaracinus</taxon>
    </lineage>
</organism>
<dbReference type="OrthoDB" id="5417595at2"/>
<dbReference type="Gene3D" id="2.20.70.10">
    <property type="match status" value="1"/>
</dbReference>
<feature type="domain" description="Nudix hydrolase" evidence="1">
    <location>
        <begin position="35"/>
        <end position="159"/>
    </location>
</feature>
<evidence type="ECO:0000313" key="2">
    <source>
        <dbReference type="EMBL" id="AKF02914.1"/>
    </source>
</evidence>
<dbReference type="AlphaFoldDB" id="A0A0F6SD67"/>
<dbReference type="KEGG" id="samy:DB32_000062"/>
<dbReference type="Proteomes" id="UP000034883">
    <property type="component" value="Chromosome"/>
</dbReference>
<dbReference type="InterPro" id="IPR029401">
    <property type="entry name" value="Nudix_N"/>
</dbReference>
<proteinExistence type="predicted"/>
<dbReference type="InterPro" id="IPR015797">
    <property type="entry name" value="NUDIX_hydrolase-like_dom_sf"/>
</dbReference>